<name>A0A1E3PGB9_9ASCO</name>
<keyword evidence="2" id="KW-1185">Reference proteome</keyword>
<evidence type="ECO:0000313" key="1">
    <source>
        <dbReference type="EMBL" id="ODQ63917.1"/>
    </source>
</evidence>
<sequence length="136" mass="14750">MSSSNTSDAVITAGNGDSEGSFVSSFIKHKSYPSYELRDKQQRIANTIESFDYTAIHSLSSLTSPIQLNGSIGKSVPGHNITDLGGITGTKGTSLHNDKKINNNSNFNVISRDGCQFTSPAKMRWLLLRQLSGINR</sequence>
<accession>A0A1E3PGB9</accession>
<dbReference type="Proteomes" id="UP000095009">
    <property type="component" value="Unassembled WGS sequence"/>
</dbReference>
<reference evidence="1 2" key="1">
    <citation type="journal article" date="2016" name="Proc. Natl. Acad. Sci. U.S.A.">
        <title>Comparative genomics of biotechnologically important yeasts.</title>
        <authorList>
            <person name="Riley R."/>
            <person name="Haridas S."/>
            <person name="Wolfe K.H."/>
            <person name="Lopes M.R."/>
            <person name="Hittinger C.T."/>
            <person name="Goeker M."/>
            <person name="Salamov A.A."/>
            <person name="Wisecaver J.H."/>
            <person name="Long T.M."/>
            <person name="Calvey C.H."/>
            <person name="Aerts A.L."/>
            <person name="Barry K.W."/>
            <person name="Choi C."/>
            <person name="Clum A."/>
            <person name="Coughlan A.Y."/>
            <person name="Deshpande S."/>
            <person name="Douglass A.P."/>
            <person name="Hanson S.J."/>
            <person name="Klenk H.-P."/>
            <person name="LaButti K.M."/>
            <person name="Lapidus A."/>
            <person name="Lindquist E.A."/>
            <person name="Lipzen A.M."/>
            <person name="Meier-Kolthoff J.P."/>
            <person name="Ohm R.A."/>
            <person name="Otillar R.P."/>
            <person name="Pangilinan J.L."/>
            <person name="Peng Y."/>
            <person name="Rokas A."/>
            <person name="Rosa C.A."/>
            <person name="Scheuner C."/>
            <person name="Sibirny A.A."/>
            <person name="Slot J.C."/>
            <person name="Stielow J.B."/>
            <person name="Sun H."/>
            <person name="Kurtzman C.P."/>
            <person name="Blackwell M."/>
            <person name="Grigoriev I.V."/>
            <person name="Jeffries T.W."/>
        </authorList>
    </citation>
    <scope>NUCLEOTIDE SEQUENCE [LARGE SCALE GENOMIC DNA]</scope>
    <source>
        <strain evidence="1 2">DSM 6958</strain>
    </source>
</reference>
<evidence type="ECO:0000313" key="2">
    <source>
        <dbReference type="Proteomes" id="UP000095009"/>
    </source>
</evidence>
<proteinExistence type="predicted"/>
<organism evidence="1 2">
    <name type="scientific">Nadsonia fulvescens var. elongata DSM 6958</name>
    <dbReference type="NCBI Taxonomy" id="857566"/>
    <lineage>
        <taxon>Eukaryota</taxon>
        <taxon>Fungi</taxon>
        <taxon>Dikarya</taxon>
        <taxon>Ascomycota</taxon>
        <taxon>Saccharomycotina</taxon>
        <taxon>Dipodascomycetes</taxon>
        <taxon>Dipodascales</taxon>
        <taxon>Dipodascales incertae sedis</taxon>
        <taxon>Nadsonia</taxon>
    </lineage>
</organism>
<dbReference type="AlphaFoldDB" id="A0A1E3PGB9"/>
<dbReference type="EMBL" id="KV454413">
    <property type="protein sequence ID" value="ODQ63917.1"/>
    <property type="molecule type" value="Genomic_DNA"/>
</dbReference>
<gene>
    <name evidence="1" type="ORF">NADFUDRAFT_47704</name>
</gene>
<protein>
    <submittedName>
        <fullName evidence="1">Uncharacterized protein</fullName>
    </submittedName>
</protein>